<gene>
    <name evidence="1" type="ORF">LX77_01444</name>
</gene>
<protein>
    <submittedName>
        <fullName evidence="1">Uncharacterized protein</fullName>
    </submittedName>
</protein>
<dbReference type="Proteomes" id="UP000248987">
    <property type="component" value="Unassembled WGS sequence"/>
</dbReference>
<keyword evidence="2" id="KW-1185">Reference proteome</keyword>
<dbReference type="OrthoDB" id="767251at2"/>
<evidence type="ECO:0000313" key="1">
    <source>
        <dbReference type="EMBL" id="RAJ25143.1"/>
    </source>
</evidence>
<reference evidence="1 2" key="1">
    <citation type="submission" date="2018-06" db="EMBL/GenBank/DDBJ databases">
        <title>Genomic Encyclopedia of Archaeal and Bacterial Type Strains, Phase II (KMG-II): from individual species to whole genera.</title>
        <authorList>
            <person name="Goeker M."/>
        </authorList>
    </citation>
    <scope>NUCLEOTIDE SEQUENCE [LARGE SCALE GENOMIC DNA]</scope>
    <source>
        <strain evidence="1 2">DSM 12408</strain>
    </source>
</reference>
<proteinExistence type="predicted"/>
<dbReference type="EMBL" id="QLLQ01000004">
    <property type="protein sequence ID" value="RAJ25143.1"/>
    <property type="molecule type" value="Genomic_DNA"/>
</dbReference>
<dbReference type="RefSeq" id="WP_066439197.1">
    <property type="nucleotide sequence ID" value="NZ_LZRN01000118.1"/>
</dbReference>
<dbReference type="STRING" id="49280.A9996_19355"/>
<sequence>MKKRLINLSRLFFGRSKSFKTNHILWRFAAKKIEVGTYNLHSKAFIESGWNIYTKQINTQDCSLLHIEYEPNDFVIFNYGVEEMGTPIEIYDLVLQEEVRYYKTAVNFIQKIKVIVDEATTIKGTIHYVIGDGINKVKIFKKEFKIEVND</sequence>
<dbReference type="AlphaFoldDB" id="A0A1A7QDR2"/>
<comment type="caution">
    <text evidence="1">The sequence shown here is derived from an EMBL/GenBank/DDBJ whole genome shotgun (WGS) entry which is preliminary data.</text>
</comment>
<accession>A0A1A7QDR2</accession>
<organism evidence="1 2">
    <name type="scientific">Gelidibacter algens</name>
    <dbReference type="NCBI Taxonomy" id="49280"/>
    <lineage>
        <taxon>Bacteria</taxon>
        <taxon>Pseudomonadati</taxon>
        <taxon>Bacteroidota</taxon>
        <taxon>Flavobacteriia</taxon>
        <taxon>Flavobacteriales</taxon>
        <taxon>Flavobacteriaceae</taxon>
        <taxon>Gelidibacter</taxon>
    </lineage>
</organism>
<name>A0A1A7QDR2_9FLAO</name>
<evidence type="ECO:0000313" key="2">
    <source>
        <dbReference type="Proteomes" id="UP000248987"/>
    </source>
</evidence>